<keyword evidence="5" id="KW-1185">Reference proteome</keyword>
<dbReference type="PROSITE" id="PS50832">
    <property type="entry name" value="S1_IF1_TYPE"/>
    <property type="match status" value="1"/>
</dbReference>
<dbReference type="InterPro" id="IPR006196">
    <property type="entry name" value="RNA-binding_domain_S1_IF1"/>
</dbReference>
<evidence type="ECO:0000313" key="5">
    <source>
        <dbReference type="Proteomes" id="UP001470230"/>
    </source>
</evidence>
<evidence type="ECO:0000313" key="4">
    <source>
        <dbReference type="EMBL" id="KAK8885738.1"/>
    </source>
</evidence>
<feature type="domain" description="S1-like" evidence="3">
    <location>
        <begin position="21"/>
        <end position="95"/>
    </location>
</feature>
<dbReference type="Proteomes" id="UP001470230">
    <property type="component" value="Unassembled WGS sequence"/>
</dbReference>
<gene>
    <name evidence="4" type="ORF">M9Y10_041191</name>
</gene>
<organism evidence="4 5">
    <name type="scientific">Tritrichomonas musculus</name>
    <dbReference type="NCBI Taxonomy" id="1915356"/>
    <lineage>
        <taxon>Eukaryota</taxon>
        <taxon>Metamonada</taxon>
        <taxon>Parabasalia</taxon>
        <taxon>Tritrichomonadida</taxon>
        <taxon>Tritrichomonadidae</taxon>
        <taxon>Tritrichomonas</taxon>
    </lineage>
</organism>
<protein>
    <recommendedName>
        <fullName evidence="3">S1-like domain-containing protein</fullName>
    </recommendedName>
</protein>
<proteinExistence type="inferred from homology"/>
<comment type="caution">
    <text evidence="4">The sequence shown here is derived from an EMBL/GenBank/DDBJ whole genome shotgun (WGS) entry which is preliminary data.</text>
</comment>
<dbReference type="EMBL" id="JAPFFF010000007">
    <property type="protein sequence ID" value="KAK8885738.1"/>
    <property type="molecule type" value="Genomic_DNA"/>
</dbReference>
<reference evidence="4 5" key="1">
    <citation type="submission" date="2024-04" db="EMBL/GenBank/DDBJ databases">
        <title>Tritrichomonas musculus Genome.</title>
        <authorList>
            <person name="Alves-Ferreira E."/>
            <person name="Grigg M."/>
            <person name="Lorenzi H."/>
            <person name="Galac M."/>
        </authorList>
    </citation>
    <scope>NUCLEOTIDE SEQUENCE [LARGE SCALE GENOMIC DNA]</scope>
    <source>
        <strain evidence="4 5">EAF2021</strain>
    </source>
</reference>
<keyword evidence="1" id="KW-0648">Protein biosynthesis</keyword>
<dbReference type="HAMAP" id="MF_00216">
    <property type="entry name" value="aIF_1A"/>
    <property type="match status" value="1"/>
</dbReference>
<evidence type="ECO:0000256" key="2">
    <source>
        <dbReference type="SAM" id="MobiDB-lite"/>
    </source>
</evidence>
<dbReference type="InterPro" id="IPR012340">
    <property type="entry name" value="NA-bd_OB-fold"/>
</dbReference>
<keyword evidence="1" id="KW-0396">Initiation factor</keyword>
<dbReference type="Gene3D" id="2.40.50.140">
    <property type="entry name" value="Nucleic acid-binding proteins"/>
    <property type="match status" value="1"/>
</dbReference>
<dbReference type="InterPro" id="IPR001253">
    <property type="entry name" value="TIF_eIF-1A"/>
</dbReference>
<evidence type="ECO:0000259" key="3">
    <source>
        <dbReference type="PROSITE" id="PS50832"/>
    </source>
</evidence>
<evidence type="ECO:0000256" key="1">
    <source>
        <dbReference type="PROSITE-ProRule" id="PRU00181"/>
    </source>
</evidence>
<accession>A0ABR2K4K6</accession>
<sequence>MGKTKKHASLTQKKRNQERLKNTELITADEMQTYGMVLRALGDRRFLCMCSDGKQRQCKIRGKFKGRLFVVVHDILLISLREDEPDKADIIQKYRPEEVHELKKLGEFTDRDFQVEGEDAIIENDEDDGGIIWTNEDIDKV</sequence>
<feature type="region of interest" description="Disordered" evidence="2">
    <location>
        <begin position="1"/>
        <end position="21"/>
    </location>
</feature>
<dbReference type="SMART" id="SM00652">
    <property type="entry name" value="eIF1a"/>
    <property type="match status" value="1"/>
</dbReference>
<name>A0ABR2K4K6_9EUKA</name>
<dbReference type="PANTHER" id="PTHR21668">
    <property type="entry name" value="EIF-1A"/>
    <property type="match status" value="1"/>
</dbReference>
<dbReference type="Pfam" id="PF01176">
    <property type="entry name" value="eIF-1a"/>
    <property type="match status" value="1"/>
</dbReference>
<dbReference type="SUPFAM" id="SSF50249">
    <property type="entry name" value="Nucleic acid-binding proteins"/>
    <property type="match status" value="1"/>
</dbReference>
<dbReference type="CDD" id="cd05793">
    <property type="entry name" value="S1_IF1A"/>
    <property type="match status" value="1"/>
</dbReference>
<feature type="compositionally biased region" description="Basic residues" evidence="2">
    <location>
        <begin position="1"/>
        <end position="14"/>
    </location>
</feature>